<name>A0A2P8FXG6_9BACT</name>
<dbReference type="InterPro" id="IPR006530">
    <property type="entry name" value="YD"/>
</dbReference>
<gene>
    <name evidence="3" type="ORF">CLV42_11166</name>
</gene>
<reference evidence="3 4" key="1">
    <citation type="submission" date="2018-03" db="EMBL/GenBank/DDBJ databases">
        <title>Genomic Encyclopedia of Archaeal and Bacterial Type Strains, Phase II (KMG-II): from individual species to whole genera.</title>
        <authorList>
            <person name="Goeker M."/>
        </authorList>
    </citation>
    <scope>NUCLEOTIDE SEQUENCE [LARGE SCALE GENOMIC DNA]</scope>
    <source>
        <strain evidence="3 4">DSM 18107</strain>
    </source>
</reference>
<dbReference type="PANTHER" id="PTHR32305:SF15">
    <property type="entry name" value="PROTEIN RHSA-RELATED"/>
    <property type="match status" value="1"/>
</dbReference>
<feature type="region of interest" description="Disordered" evidence="1">
    <location>
        <begin position="405"/>
        <end position="424"/>
    </location>
</feature>
<evidence type="ECO:0000256" key="1">
    <source>
        <dbReference type="SAM" id="MobiDB-lite"/>
    </source>
</evidence>
<proteinExistence type="predicted"/>
<dbReference type="NCBIfam" id="TIGR01643">
    <property type="entry name" value="YD_repeat_2x"/>
    <property type="match status" value="1"/>
</dbReference>
<dbReference type="OrthoDB" id="2972467at2"/>
<dbReference type="PANTHER" id="PTHR32305">
    <property type="match status" value="1"/>
</dbReference>
<dbReference type="Gene3D" id="2.180.10.10">
    <property type="entry name" value="RHS repeat-associated core"/>
    <property type="match status" value="1"/>
</dbReference>
<feature type="signal peptide" evidence="2">
    <location>
        <begin position="1"/>
        <end position="26"/>
    </location>
</feature>
<feature type="chain" id="PRO_5015195975" evidence="2">
    <location>
        <begin position="27"/>
        <end position="2708"/>
    </location>
</feature>
<dbReference type="Proteomes" id="UP000240978">
    <property type="component" value="Unassembled WGS sequence"/>
</dbReference>
<keyword evidence="4" id="KW-1185">Reference proteome</keyword>
<evidence type="ECO:0000313" key="3">
    <source>
        <dbReference type="EMBL" id="PSL26355.1"/>
    </source>
</evidence>
<dbReference type="EMBL" id="PYGK01000011">
    <property type="protein sequence ID" value="PSL26355.1"/>
    <property type="molecule type" value="Genomic_DNA"/>
</dbReference>
<evidence type="ECO:0000313" key="4">
    <source>
        <dbReference type="Proteomes" id="UP000240978"/>
    </source>
</evidence>
<keyword evidence="2" id="KW-0732">Signal</keyword>
<dbReference type="InterPro" id="IPR022385">
    <property type="entry name" value="Rhs_assc_core"/>
</dbReference>
<dbReference type="NCBIfam" id="TIGR03696">
    <property type="entry name" value="Rhs_assc_core"/>
    <property type="match status" value="1"/>
</dbReference>
<organism evidence="3 4">
    <name type="scientific">Chitinophaga ginsengisoli</name>
    <dbReference type="NCBI Taxonomy" id="363837"/>
    <lineage>
        <taxon>Bacteria</taxon>
        <taxon>Pseudomonadati</taxon>
        <taxon>Bacteroidota</taxon>
        <taxon>Chitinophagia</taxon>
        <taxon>Chitinophagales</taxon>
        <taxon>Chitinophagaceae</taxon>
        <taxon>Chitinophaga</taxon>
    </lineage>
</organism>
<dbReference type="InterPro" id="IPR050708">
    <property type="entry name" value="T6SS_VgrG/RHS"/>
</dbReference>
<protein>
    <submittedName>
        <fullName evidence="3">RHS repeat-associated protein</fullName>
    </submittedName>
</protein>
<sequence>MHFLPRKIVQWCLTMLLLLMAGYSQAQTGNITLLKNTLDGSKQQLVKDSVVTVQDSAYFNPTLITKLDTPYYVRNIVTFRINEYAGVYLPAQFTATVKARIIYTKPNFTIDSVEKDLSINYDVNASYTNRSSFVFNNAHKVTVKIVSVNTGTAPARVMSALVLDNEMQVRPVYKLSCTDDAVKSISANSIANIDSTDELTVVWPVVTGANVYDLEWAYVDSSAYLANRYGNPVNATVLFRNNTSRVTISSNTYRIPLLYDNGGILFYRVRAVQEKSREARIETAWSSDYSGGLGSFSFGGHQRLMNWQSSVAYAEEGKRKAMVTYFDGSLRERQTVTKDNVTNNTIVGETFYDYQGRPTVQVMPTPSLNTVMRYTPKFNANTGGTEYDKSYYDKLTAPSAYLTSSASPMSNASGASQYYSTSNPDRNTGVNQFIPNAGQYPFTETEYTQDNTGRISRQGGVGPVFKLGSKHEARYFYGTPGDNDLDVLFGTDAGDRQHYFKNMVQDANGQIGITYLDMYGRTIATALAGVPDSAAMDNLSSYAQFPVTDTLSRAGSNVITDMVMESTQSQLVPVDGDYQFKYTLTPPVLQKKDCNNNTVCYNALYDLRITITDDAYNQRLGGKAFDTIIRNYTGAIVANCTAPTPFNVTFTKRLSRGTYQITKQLSIRRDAMDYYRDSVFMKKNLCTTLDQFIQQQRDFLLNTKCTPDCAACQDSLGTWDNFRARYMKAAAIAVADSAAYRGEALAAYQEAVAACDALCNKTTDITDIRNAMLLDLSAPSGQYANPDDTLDIYSIFYQKDENTLPIYKRDTVTYLDEAGKPDLVYDELSNSYVIPQRLRPDQFAAKFKPTWAAALLKFHPEYCKWLEFQKHAASYSWDRAFAAVDTYADAKAAGYMNPTAVDPFAAESSANKTALDAKLNNFNGGSGANILSLWSIATITVKCPDNSSTCINTYNTPAKAFDEATLCTADLDMAWRNFRQLYQTVKQGILSDKIKNAACPAGVVNPTAAQLITAGKQLNFNNAADALGQNGLGYLNNNPTGAAATDSANKALQKAYDDNCNAYAKAWVQQLAPCKYSQAALNIIIPRLVQVCKEGSDVSHPMGSSSVKPGSTNTYKSFQEVLDAYNKQNNINNSWDCYPDMITAPAPYDKQLAYTNKPIYTKPDSCECAKLNGLRAEYLKYGKPTDGSFAGYLSRTRQINMTDADLTQLLNACNTTNNCTYFQKVINIPPALQCNSGEVCVSCKVVEDLYQSYISAYPDFTPLKTELDTFQQKRNRVFANYMNNRLGFNKQAWEYLQFRDSCPNKTPPPPNPTECANLTWAKNEFVKQYMPLLVGDSIQTTVNIYGLTGTHVISTDGRTAYPGTKAFAAAVWKDSSNRMFIIRDNLIFNWGQSLMPRNARITYAPFYMYAKASNPTADFFSEITSHYSSDGSMFGYLERALGPVTPGVTTFATLPAVTTENRLTIPKSPVAGSISGITSWDATKLIADLYAEYLKGKDYGLILRLDEATEAGAKNNACVFTFSNIPSTGTATPSAYVYYRASVCEQWVRMFNYWYVPSGTTKDRDFSAQEIDSMFIVNCGAVPGFCTASAQPPATGDSTAAPYDGPLLCGKSAPIFAPVDVNEINNCSDNEFFAVSKGTELYKAYRDSIKGSFEQDYINTGLQAVNKEVFTVNYNTSEYHYTLYYYDQAGNLVKTVPPAGVVLDRSDNWLNSVRAARKAGQQRIPAHTKITQYRYNTLNQVVEQQTPDGGIERFWYDRLGRMVASQNARQAPRNYKYFVYDALGRIVETGELTSVNPLAYYTYFDATTFTKWVSSGGNTRVEVTKTAYDVAYAPLSQLVLSARNLRNRVSWSALYSNVTNLASGNYTAASFYSYDIHGNVDTLLQDYKQGGMADAGNRFKRIVYKYDLISGKTNHVAYQPSQADAFYHRYSYDAENRLINVETSRDSVYWENDAYYTYYKHGQLARMVLGQQQVQGLDYAYTLQGWLKGVNTTAIGGSTDMGKDGVAGSAVAKDAIGFSLYYYGMRDYSPVGSLVPFAPIEGTGFKPLFNGNISASSQHIPALGESILSTYSYDVVNRIKSTQSVRGLNTTTNKWTPAVIQDFKEGITYDEDGNIQTYSRNGNNTFAGKPLAMDQLTYNYLPGINRLSFVSDTVRPANYDNDIDDQPAGNYNYDAIGNLVKDSAAGISNITWSAYGKIASITKTDGTVIRYTYDVAGNRISKSVNGIQTWYVRDGSGSVLSVYTKGDNAVNNGDLTRTEAHLYGSRRLGIYTSNIDVQNIPPAQTAPLPGLGNGVNVGFIRGQKFFELSNHLGNVLATVSDKKRAISKDSTTISYFEPDIASTQEYYAFGMKVPGRGGNGNAYRFGFNGKENDNEVKGEGNQQDYGMRVYDPRLGKFLSVDPLTKQYPWYTPYQFAGNKPIIAIDLDGEEERIVVSGAEEPKPAEGAGRYELNFILPAMKRLDGYKANDKDAPLTWMVYRQNYTSKQLQQMKTWSTDRGINFQILNSSSEMVNYFNTHDINNKSSISDRRKGDLIQSIDIYSHGVPNAIEFGYGNANVQAAYSFNAQSVALMTSNAFMTSANINSYACRTGAAVDLKNFSTASPQPENSLAQKMADRTGVRVSAFQKRSFYGNILGSKAMLKAADIMGTSTNRDASGNTWMLNLNDIFYPTAGTTPIYSPGMTTFQKGQTPTPDYTIPGYNSNTYPNH</sequence>
<evidence type="ECO:0000256" key="2">
    <source>
        <dbReference type="SAM" id="SignalP"/>
    </source>
</evidence>
<feature type="region of interest" description="Disordered" evidence="1">
    <location>
        <begin position="2688"/>
        <end position="2708"/>
    </location>
</feature>
<accession>A0A2P8FXG6</accession>
<comment type="caution">
    <text evidence="3">The sequence shown here is derived from an EMBL/GenBank/DDBJ whole genome shotgun (WGS) entry which is preliminary data.</text>
</comment>